<keyword evidence="2" id="KW-1185">Reference proteome</keyword>
<dbReference type="EMBL" id="AWXR01000011">
    <property type="protein sequence ID" value="ERM83580.1"/>
    <property type="molecule type" value="Genomic_DNA"/>
</dbReference>
<sequence length="51" mass="6193">MATSADWWDYRSGEMVEKFSDAIWTVTAARQVNNWRIKISVRRKIYRFKHS</sequence>
<gene>
    <name evidence="1" type="ORF">P872_02865</name>
</gene>
<dbReference type="AlphaFoldDB" id="U5BSJ7"/>
<reference evidence="1 2" key="1">
    <citation type="journal article" date="2013" name="Genome Announc.">
        <title>Draft Genome Sequence of the Psychrophilic and Alkaliphilic Rhodonellum psychrophilum Strain GCM71T.</title>
        <authorList>
            <person name="Hauptmann A.L."/>
            <person name="Glaring M.A."/>
            <person name="Hallin P.F."/>
            <person name="Prieme A."/>
            <person name="Stougaard P."/>
        </authorList>
    </citation>
    <scope>NUCLEOTIDE SEQUENCE [LARGE SCALE GENOMIC DNA]</scope>
    <source>
        <strain evidence="1 2">GCM71</strain>
    </source>
</reference>
<name>U5BSJ7_9BACT</name>
<evidence type="ECO:0000313" key="1">
    <source>
        <dbReference type="EMBL" id="ERM83580.1"/>
    </source>
</evidence>
<evidence type="ECO:0000313" key="2">
    <source>
        <dbReference type="Proteomes" id="UP000016843"/>
    </source>
</evidence>
<accession>U5BSJ7</accession>
<proteinExistence type="predicted"/>
<dbReference type="Proteomes" id="UP000016843">
    <property type="component" value="Unassembled WGS sequence"/>
</dbReference>
<protein>
    <submittedName>
        <fullName evidence="1">Uncharacterized protein</fullName>
    </submittedName>
</protein>
<organism evidence="1 2">
    <name type="scientific">Rhodonellum psychrophilum GCM71 = DSM 17998</name>
    <dbReference type="NCBI Taxonomy" id="1123057"/>
    <lineage>
        <taxon>Bacteria</taxon>
        <taxon>Pseudomonadati</taxon>
        <taxon>Bacteroidota</taxon>
        <taxon>Cytophagia</taxon>
        <taxon>Cytophagales</taxon>
        <taxon>Cytophagaceae</taxon>
        <taxon>Rhodonellum</taxon>
    </lineage>
</organism>
<comment type="caution">
    <text evidence="1">The sequence shown here is derived from an EMBL/GenBank/DDBJ whole genome shotgun (WGS) entry which is preliminary data.</text>
</comment>